<evidence type="ECO:0000259" key="2">
    <source>
        <dbReference type="Pfam" id="PF23678"/>
    </source>
</evidence>
<dbReference type="Proteomes" id="UP001365405">
    <property type="component" value="Unassembled WGS sequence"/>
</dbReference>
<comment type="caution">
    <text evidence="3">The sequence shown here is derived from an EMBL/GenBank/DDBJ whole genome shotgun (WGS) entry which is preliminary data.</text>
</comment>
<dbReference type="GO" id="GO:0016787">
    <property type="term" value="F:hydrolase activity"/>
    <property type="evidence" value="ECO:0007669"/>
    <property type="project" value="UniProtKB-KW"/>
</dbReference>
<dbReference type="InterPro" id="IPR002925">
    <property type="entry name" value="Dienelactn_hydro"/>
</dbReference>
<dbReference type="Gene3D" id="3.40.50.1820">
    <property type="entry name" value="alpha/beta hydrolase"/>
    <property type="match status" value="1"/>
</dbReference>
<sequence length="306" mass="32675">MPISQAPHAAPPALPADLDPELWKLFDQYVHGDIDRRGFLDRAGRFASVLGLSSAGLLAALSPDFARAQRIQPGDARLKVSRVDVASPAGHGSIKTYVVRPAAASGTLPVVLVVHENRGLNPHIEDVARRLALEGYMAVAPDALTPLGGYPGDEDKARELFAKLDQVKTREDFLAATQWARTVEGGNGKLGVVGFCYGGGMANLLAARVPEVLAAAPFYGAPAPAGEAAKIKAEVMLVFAENDERINAAWPAYEAALREAGVRYSAFKYPGTQHGFHNDTTPRFDAAAAQQAWERTLALFKRNLAG</sequence>
<dbReference type="Pfam" id="PF23678">
    <property type="entry name" value="YqhI"/>
    <property type="match status" value="1"/>
</dbReference>
<evidence type="ECO:0000259" key="1">
    <source>
        <dbReference type="Pfam" id="PF01738"/>
    </source>
</evidence>
<dbReference type="EC" id="3.1.-.-" evidence="3"/>
<keyword evidence="3" id="KW-0378">Hydrolase</keyword>
<dbReference type="InterPro" id="IPR006311">
    <property type="entry name" value="TAT_signal"/>
</dbReference>
<dbReference type="PROSITE" id="PS51318">
    <property type="entry name" value="TAT"/>
    <property type="match status" value="1"/>
</dbReference>
<dbReference type="SUPFAM" id="SSF53474">
    <property type="entry name" value="alpha/beta-Hydrolases"/>
    <property type="match status" value="1"/>
</dbReference>
<dbReference type="EMBL" id="JBBUTH010000007">
    <property type="protein sequence ID" value="MEK8050987.1"/>
    <property type="molecule type" value="Genomic_DNA"/>
</dbReference>
<dbReference type="InterPro" id="IPR029058">
    <property type="entry name" value="AB_hydrolase_fold"/>
</dbReference>
<feature type="domain" description="Dienelactone hydrolase" evidence="1">
    <location>
        <begin position="94"/>
        <end position="302"/>
    </location>
</feature>
<dbReference type="InterPro" id="IPR051049">
    <property type="entry name" value="Dienelactone_hydrolase-like"/>
</dbReference>
<dbReference type="PANTHER" id="PTHR46623">
    <property type="entry name" value="CARBOXYMETHYLENEBUTENOLIDASE-RELATED"/>
    <property type="match status" value="1"/>
</dbReference>
<dbReference type="InterPro" id="IPR057802">
    <property type="entry name" value="YqhI_dom"/>
</dbReference>
<protein>
    <submittedName>
        <fullName evidence="3">Dienelactone hydrolase family protein</fullName>
        <ecNumber evidence="3">3.1.-.-</ecNumber>
    </submittedName>
</protein>
<evidence type="ECO:0000313" key="4">
    <source>
        <dbReference type="Proteomes" id="UP001365405"/>
    </source>
</evidence>
<dbReference type="RefSeq" id="WP_341410680.1">
    <property type="nucleotide sequence ID" value="NZ_JBBUTH010000007.1"/>
</dbReference>
<accession>A0ABU9CKA9</accession>
<reference evidence="3 4" key="1">
    <citation type="submission" date="2024-04" db="EMBL/GenBank/DDBJ databases">
        <title>Novel species of the genus Ideonella isolated from streams.</title>
        <authorList>
            <person name="Lu H."/>
        </authorList>
    </citation>
    <scope>NUCLEOTIDE SEQUENCE [LARGE SCALE GENOMIC DNA]</scope>
    <source>
        <strain evidence="3 4">DXS22W</strain>
    </source>
</reference>
<gene>
    <name evidence="3" type="ORF">AACH10_12125</name>
</gene>
<organism evidence="3 4">
    <name type="scientific">Pseudaquabacterium inlustre</name>
    <dbReference type="NCBI Taxonomy" id="2984192"/>
    <lineage>
        <taxon>Bacteria</taxon>
        <taxon>Pseudomonadati</taxon>
        <taxon>Pseudomonadota</taxon>
        <taxon>Betaproteobacteria</taxon>
        <taxon>Burkholderiales</taxon>
        <taxon>Sphaerotilaceae</taxon>
        <taxon>Pseudaquabacterium</taxon>
    </lineage>
</organism>
<dbReference type="Pfam" id="PF01738">
    <property type="entry name" value="DLH"/>
    <property type="match status" value="1"/>
</dbReference>
<name>A0ABU9CKA9_9BURK</name>
<proteinExistence type="predicted"/>
<evidence type="ECO:0000313" key="3">
    <source>
        <dbReference type="EMBL" id="MEK8050987.1"/>
    </source>
</evidence>
<dbReference type="PANTHER" id="PTHR46623:SF6">
    <property type="entry name" value="ALPHA_BETA-HYDROLASES SUPERFAMILY PROTEIN"/>
    <property type="match status" value="1"/>
</dbReference>
<feature type="domain" description="YqhI" evidence="2">
    <location>
        <begin position="16"/>
        <end position="44"/>
    </location>
</feature>
<keyword evidence="4" id="KW-1185">Reference proteome</keyword>